<evidence type="ECO:0000256" key="2">
    <source>
        <dbReference type="ARBA" id="ARBA00022763"/>
    </source>
</evidence>
<sequence>MLLELEVRNFALIDELNIAFHKGLNILTGETGAGKSIIIDAVNMAIGERADRNLIRSGSDKCMVQAIFSANDLNGFDDILEQYGIEIDSENILVVTREIHSNGRSTCRINGIIVTQAVLKMITQRLIDIHGQHEHQSLLNSSFHIDMLDSYGGKEILSLVDSVSKKYSELQVLERELSSICFDEMERERKIDLMKFQIEEIESANLITDEEEELGKQRNILSNSEKIYRTLSNAYETICGENLDTSVLDKLSNIVHSMYGIVSLDENFLDFNNILEEAKYKLEDVARDIRDYKDQIDFEPKVLEHIEMRLDLINSLKRKYGSSIQEMLQYKARLEADLWEFENNEEEIGRIKKEIDSKSKELRNLSIELSLLRRTIAADFEKKITGILLTLNMGKVQFKVSFDNKENDYSSIKFTSKGIDQIEFTISTNLGEPLKPLSKIASGGEMSRIMLAFKTILADVDNIPTLIFDEIDTGISGRTAQIIGERLYDISNHHQIICITHLPQIASMANHHYLIEKIEKENNMKTIVKKLNREKRIKELGRLLGGELTDITIKHAEEIIDQAHLRKSN</sequence>
<evidence type="ECO:0000256" key="3">
    <source>
        <dbReference type="ARBA" id="ARBA00022840"/>
    </source>
</evidence>
<dbReference type="InterPro" id="IPR003395">
    <property type="entry name" value="RecF/RecN/SMC_N"/>
</dbReference>
<evidence type="ECO:0000256" key="4">
    <source>
        <dbReference type="ARBA" id="ARBA00023204"/>
    </source>
</evidence>
<evidence type="ECO:0000256" key="6">
    <source>
        <dbReference type="SAM" id="Coils"/>
    </source>
</evidence>
<accession>A0ABS6G4Y9</accession>
<dbReference type="PANTHER" id="PTHR11059">
    <property type="entry name" value="DNA REPAIR PROTEIN RECN"/>
    <property type="match status" value="1"/>
</dbReference>
<dbReference type="InterPro" id="IPR004604">
    <property type="entry name" value="DNA_recomb/repair_RecN"/>
</dbReference>
<evidence type="ECO:0000313" key="9">
    <source>
        <dbReference type="Proteomes" id="UP000779508"/>
    </source>
</evidence>
<evidence type="ECO:0000259" key="7">
    <source>
        <dbReference type="Pfam" id="PF02463"/>
    </source>
</evidence>
<keyword evidence="6" id="KW-0175">Coiled coil</keyword>
<evidence type="ECO:0000256" key="1">
    <source>
        <dbReference type="ARBA" id="ARBA00022741"/>
    </source>
</evidence>
<organism evidence="8 9">
    <name type="scientific">Alkaliphilus flagellatus</name>
    <dbReference type="NCBI Taxonomy" id="2841507"/>
    <lineage>
        <taxon>Bacteria</taxon>
        <taxon>Bacillati</taxon>
        <taxon>Bacillota</taxon>
        <taxon>Clostridia</taxon>
        <taxon>Peptostreptococcales</taxon>
        <taxon>Natronincolaceae</taxon>
        <taxon>Alkaliphilus</taxon>
    </lineage>
</organism>
<dbReference type="RefSeq" id="WP_216418383.1">
    <property type="nucleotide sequence ID" value="NZ_JAHLQK010000005.1"/>
</dbReference>
<dbReference type="NCBIfam" id="NF008121">
    <property type="entry name" value="PRK10869.1"/>
    <property type="match status" value="1"/>
</dbReference>
<feature type="coiled-coil region" evidence="6">
    <location>
        <begin position="341"/>
        <end position="375"/>
    </location>
</feature>
<dbReference type="Proteomes" id="UP000779508">
    <property type="component" value="Unassembled WGS sequence"/>
</dbReference>
<comment type="caution">
    <text evidence="8">The sequence shown here is derived from an EMBL/GenBank/DDBJ whole genome shotgun (WGS) entry which is preliminary data.</text>
</comment>
<dbReference type="PANTHER" id="PTHR11059:SF0">
    <property type="entry name" value="DNA REPAIR PROTEIN RECN"/>
    <property type="match status" value="1"/>
</dbReference>
<evidence type="ECO:0000313" key="8">
    <source>
        <dbReference type="EMBL" id="MBU5677555.1"/>
    </source>
</evidence>
<comment type="similarity">
    <text evidence="5">Belongs to the RecN family.</text>
</comment>
<evidence type="ECO:0000256" key="5">
    <source>
        <dbReference type="PIRNR" id="PIRNR003128"/>
    </source>
</evidence>
<reference evidence="8 9" key="1">
    <citation type="submission" date="2021-06" db="EMBL/GenBank/DDBJ databases">
        <authorList>
            <person name="Sun Q."/>
            <person name="Li D."/>
        </authorList>
    </citation>
    <scope>NUCLEOTIDE SEQUENCE [LARGE SCALE GENOMIC DNA]</scope>
    <source>
        <strain evidence="8 9">MSJ-5</strain>
    </source>
</reference>
<proteinExistence type="inferred from homology"/>
<dbReference type="NCBIfam" id="TIGR00634">
    <property type="entry name" value="recN"/>
    <property type="match status" value="1"/>
</dbReference>
<protein>
    <recommendedName>
        <fullName evidence="5">DNA repair protein RecN</fullName>
    </recommendedName>
    <alternativeName>
        <fullName evidence="5">Recombination protein N</fullName>
    </alternativeName>
</protein>
<keyword evidence="9" id="KW-1185">Reference proteome</keyword>
<dbReference type="PIRSF" id="PIRSF003128">
    <property type="entry name" value="RecN"/>
    <property type="match status" value="1"/>
</dbReference>
<feature type="domain" description="RecF/RecN/SMC N-terminal" evidence="7">
    <location>
        <begin position="2"/>
        <end position="519"/>
    </location>
</feature>
<keyword evidence="3" id="KW-0067">ATP-binding</keyword>
<dbReference type="Pfam" id="PF02463">
    <property type="entry name" value="SMC_N"/>
    <property type="match status" value="1"/>
</dbReference>
<keyword evidence="2 5" id="KW-0227">DNA damage</keyword>
<keyword evidence="4 5" id="KW-0234">DNA repair</keyword>
<name>A0ABS6G4Y9_9FIRM</name>
<dbReference type="CDD" id="cd03241">
    <property type="entry name" value="ABC_RecN"/>
    <property type="match status" value="2"/>
</dbReference>
<gene>
    <name evidence="8" type="primary">recN</name>
    <name evidence="8" type="ORF">KQI88_14115</name>
</gene>
<comment type="function">
    <text evidence="5">May be involved in recombinational repair of damaged DNA.</text>
</comment>
<keyword evidence="1" id="KW-0547">Nucleotide-binding</keyword>
<dbReference type="EMBL" id="JAHLQK010000005">
    <property type="protein sequence ID" value="MBU5677555.1"/>
    <property type="molecule type" value="Genomic_DNA"/>
</dbReference>